<name>A0ACC3ZHD6_COLTU</name>
<proteinExistence type="predicted"/>
<sequence length="121" mass="12365">MRTSSARAAILGLPAAVAAVCANNCGRAVAGEARDNPPFIIREAQCSAFVTSTATFTPEAVTVTIDPVPTFATECDGITEYWSACQCFTGVAPTVVTLTVPTPTVYVTATVNVPPGPIASS</sequence>
<dbReference type="Proteomes" id="UP000805649">
    <property type="component" value="Unassembled WGS sequence"/>
</dbReference>
<dbReference type="EMBL" id="VUJX02000001">
    <property type="protein sequence ID" value="KAL0943555.1"/>
    <property type="molecule type" value="Genomic_DNA"/>
</dbReference>
<accession>A0ACC3ZHD6</accession>
<gene>
    <name evidence="1" type="ORF">CTRU02_201442</name>
</gene>
<organism evidence="1 2">
    <name type="scientific">Colletotrichum truncatum</name>
    <name type="common">Anthracnose fungus</name>
    <name type="synonym">Colletotrichum capsici</name>
    <dbReference type="NCBI Taxonomy" id="5467"/>
    <lineage>
        <taxon>Eukaryota</taxon>
        <taxon>Fungi</taxon>
        <taxon>Dikarya</taxon>
        <taxon>Ascomycota</taxon>
        <taxon>Pezizomycotina</taxon>
        <taxon>Sordariomycetes</taxon>
        <taxon>Hypocreomycetidae</taxon>
        <taxon>Glomerellales</taxon>
        <taxon>Glomerellaceae</taxon>
        <taxon>Colletotrichum</taxon>
        <taxon>Colletotrichum truncatum species complex</taxon>
    </lineage>
</organism>
<evidence type="ECO:0000313" key="1">
    <source>
        <dbReference type="EMBL" id="KAL0943555.1"/>
    </source>
</evidence>
<comment type="caution">
    <text evidence="1">The sequence shown here is derived from an EMBL/GenBank/DDBJ whole genome shotgun (WGS) entry which is preliminary data.</text>
</comment>
<keyword evidence="2" id="KW-1185">Reference proteome</keyword>
<evidence type="ECO:0000313" key="2">
    <source>
        <dbReference type="Proteomes" id="UP000805649"/>
    </source>
</evidence>
<protein>
    <submittedName>
        <fullName evidence="1">Peptidase s8 and s53 subtilisin kexin sedolisin</fullName>
    </submittedName>
</protein>
<reference evidence="1 2" key="1">
    <citation type="journal article" date="2020" name="Phytopathology">
        <title>Genome Sequence Resources of Colletotrichum truncatum, C. plurivorum, C. musicola, and C. sojae: Four Species Pathogenic to Soybean (Glycine max).</title>
        <authorList>
            <person name="Rogerio F."/>
            <person name="Boufleur T.R."/>
            <person name="Ciampi-Guillardi M."/>
            <person name="Sukno S.A."/>
            <person name="Thon M.R."/>
            <person name="Massola Junior N.S."/>
            <person name="Baroncelli R."/>
        </authorList>
    </citation>
    <scope>NUCLEOTIDE SEQUENCE [LARGE SCALE GENOMIC DNA]</scope>
    <source>
        <strain evidence="1 2">CMES1059</strain>
    </source>
</reference>